<evidence type="ECO:0000313" key="4">
    <source>
        <dbReference type="Proteomes" id="UP000800093"/>
    </source>
</evidence>
<evidence type="ECO:0000256" key="1">
    <source>
        <dbReference type="ARBA" id="ARBA00022737"/>
    </source>
</evidence>
<keyword evidence="4" id="KW-1185">Reference proteome</keyword>
<dbReference type="InterPro" id="IPR056693">
    <property type="entry name" value="DUF7791"/>
</dbReference>
<feature type="domain" description="NACHT" evidence="2">
    <location>
        <begin position="256"/>
        <end position="411"/>
    </location>
</feature>
<accession>A0A9P4N9F2</accession>
<dbReference type="InterPro" id="IPR056884">
    <property type="entry name" value="NPHP3-like_N"/>
</dbReference>
<evidence type="ECO:0000313" key="3">
    <source>
        <dbReference type="EMBL" id="KAF2269040.1"/>
    </source>
</evidence>
<protein>
    <recommendedName>
        <fullName evidence="2">NACHT domain-containing protein</fullName>
    </recommendedName>
</protein>
<dbReference type="Proteomes" id="UP000800093">
    <property type="component" value="Unassembled WGS sequence"/>
</dbReference>
<dbReference type="InterPro" id="IPR007111">
    <property type="entry name" value="NACHT_NTPase"/>
</dbReference>
<organism evidence="3 4">
    <name type="scientific">Lojkania enalia</name>
    <dbReference type="NCBI Taxonomy" id="147567"/>
    <lineage>
        <taxon>Eukaryota</taxon>
        <taxon>Fungi</taxon>
        <taxon>Dikarya</taxon>
        <taxon>Ascomycota</taxon>
        <taxon>Pezizomycotina</taxon>
        <taxon>Dothideomycetes</taxon>
        <taxon>Pleosporomycetidae</taxon>
        <taxon>Pleosporales</taxon>
        <taxon>Pleosporales incertae sedis</taxon>
        <taxon>Lojkania</taxon>
    </lineage>
</organism>
<dbReference type="PANTHER" id="PTHR10039">
    <property type="entry name" value="AMELOGENIN"/>
    <property type="match status" value="1"/>
</dbReference>
<dbReference type="Gene3D" id="3.40.50.300">
    <property type="entry name" value="P-loop containing nucleotide triphosphate hydrolases"/>
    <property type="match status" value="1"/>
</dbReference>
<proteinExistence type="predicted"/>
<dbReference type="PANTHER" id="PTHR10039:SF5">
    <property type="entry name" value="NACHT DOMAIN-CONTAINING PROTEIN"/>
    <property type="match status" value="1"/>
</dbReference>
<dbReference type="InterPro" id="IPR027417">
    <property type="entry name" value="P-loop_NTPase"/>
</dbReference>
<sequence length="1000" mass="114323">MMEPLSILAVAAAVVQFLDFTWKIVTHGNAPNSTSRKDDLAQAANKLRRLSKALGQSKELRNGDNDIYRIREACQTIQAELTAVLDRIKDTRKERLDVTAHSTSRRWTSVRQGLENILGGRKLAEIEKRLESLRQDLLMVVLLELSPSEQRSIEPSAEPIGLEFLESIDEKERWQNDLIDKILNSEGLDMTLFSPSSLGRCTVKYFLENLAYREMFVRVGQIPYAFDNTFRWLFQPDDRQQSWPNFRAFLANESSGSYWITGKPGSGKSTLMKNIASREETQQELRRWAKNTGALVQASFYFWSGASRLNKSREGLLRSLLSQIFQQYDNLIPVYCPRRAEIHTLFGKYTMPWEMEELQDVMFKVLQDSEKKFFFVIDGLDECVDDHEELVALLREISGNSNVKMCLSSRPWSDFLDNYKHGPHLKLHELTTSDIEHFVNSKLRGSSGFADLQMSDRDFAASLIEEITQKSQGVFIWVNIVVHAIIADLKAGKRIATLQSRLQELPGDLEELFQKLLDMIEEGNKEDAYQIFRLAQVAHTPITLLTLVFAQGDGDLEDGNAFINSKFVKKRLTVEEKEGHCNRMKRRLTSHCMDLLEVVAPSKAAADILDLDHSTTPDLGTSNVDSQSHEGEFNRRVDLLSECTVQYMHRTVKDFLARPNIWVSFSQAITSSSFDPYEALSRASIIHLKNIDIHYMTTAIFWRAVEDTLYYATLSDIQGQNPLITELDELDRTANEIARTQWLKEPRGNLIQRHNGIPLPHQRVPRRIREENEHASHWSAAQAKGGSKHSFLCLAVQFGLCSYVQFKLEAGSAVEQPQGSRSLLDCAIREHESVSILRSAPLTMNQRISMIKLLLEKGDNPNRRDPFQGTPWLYLEGQITNSLKEGTMKDQNSHIKRPLQQKKIDIERVEFWLSAAELFVKYDANCWAVNYKPMIQVLGIFDEQRAAVLKKAMKGRRRSLSHIWTTSVRKKNDAYLTLGQEDTKSIQTVAIVALDDFTQH</sequence>
<dbReference type="Pfam" id="PF25053">
    <property type="entry name" value="DUF7791"/>
    <property type="match status" value="1"/>
</dbReference>
<keyword evidence="1" id="KW-0677">Repeat</keyword>
<dbReference type="Pfam" id="PF24883">
    <property type="entry name" value="NPHP3_N"/>
    <property type="match status" value="1"/>
</dbReference>
<evidence type="ECO:0000259" key="2">
    <source>
        <dbReference type="PROSITE" id="PS50837"/>
    </source>
</evidence>
<dbReference type="SUPFAM" id="SSF52540">
    <property type="entry name" value="P-loop containing nucleoside triphosphate hydrolases"/>
    <property type="match status" value="1"/>
</dbReference>
<dbReference type="InterPro" id="IPR036770">
    <property type="entry name" value="Ankyrin_rpt-contain_sf"/>
</dbReference>
<comment type="caution">
    <text evidence="3">The sequence shown here is derived from an EMBL/GenBank/DDBJ whole genome shotgun (WGS) entry which is preliminary data.</text>
</comment>
<dbReference type="PROSITE" id="PS50837">
    <property type="entry name" value="NACHT"/>
    <property type="match status" value="1"/>
</dbReference>
<name>A0A9P4N9F2_9PLEO</name>
<dbReference type="AlphaFoldDB" id="A0A9P4N9F2"/>
<dbReference type="Gene3D" id="1.25.40.20">
    <property type="entry name" value="Ankyrin repeat-containing domain"/>
    <property type="match status" value="1"/>
</dbReference>
<dbReference type="OrthoDB" id="443402at2759"/>
<gene>
    <name evidence="3" type="ORF">CC78DRAFT_606966</name>
</gene>
<reference evidence="4" key="1">
    <citation type="journal article" date="2020" name="Stud. Mycol.">
        <title>101 Dothideomycetes genomes: A test case for predicting lifestyles and emergence of pathogens.</title>
        <authorList>
            <person name="Haridas S."/>
            <person name="Albert R."/>
            <person name="Binder M."/>
            <person name="Bloem J."/>
            <person name="LaButti K."/>
            <person name="Salamov A."/>
            <person name="Andreopoulos B."/>
            <person name="Baker S."/>
            <person name="Barry K."/>
            <person name="Bills G."/>
            <person name="Bluhm B."/>
            <person name="Cannon C."/>
            <person name="Castanera R."/>
            <person name="Culley D."/>
            <person name="Daum C."/>
            <person name="Ezra D."/>
            <person name="Gonzalez J."/>
            <person name="Henrissat B."/>
            <person name="Kuo A."/>
            <person name="Liang C."/>
            <person name="Lipzen A."/>
            <person name="Lutzoni F."/>
            <person name="Magnuson J."/>
            <person name="Mondo S."/>
            <person name="Nolan M."/>
            <person name="Ohm R."/>
            <person name="Pangilinan J."/>
            <person name="Park H.-J."/>
            <person name="Ramirez L."/>
            <person name="Alfaro M."/>
            <person name="Sun H."/>
            <person name="Tritt A."/>
            <person name="Yoshinaga Y."/>
            <person name="Zwiers L.-H."/>
            <person name="Turgeon B."/>
            <person name="Goodwin S."/>
            <person name="Spatafora J."/>
            <person name="Crous P."/>
            <person name="Grigoriev I."/>
        </authorList>
    </citation>
    <scope>NUCLEOTIDE SEQUENCE [LARGE SCALE GENOMIC DNA]</scope>
    <source>
        <strain evidence="4">CBS 304.66</strain>
    </source>
</reference>
<dbReference type="EMBL" id="ML986584">
    <property type="protein sequence ID" value="KAF2269040.1"/>
    <property type="molecule type" value="Genomic_DNA"/>
</dbReference>